<feature type="transmembrane region" description="Helical" evidence="5">
    <location>
        <begin position="83"/>
        <end position="108"/>
    </location>
</feature>
<accession>A4J7Y0</accession>
<evidence type="ECO:0000256" key="4">
    <source>
        <dbReference type="ARBA" id="ARBA00023136"/>
    </source>
</evidence>
<keyword evidence="4 5" id="KW-0472">Membrane</keyword>
<proteinExistence type="predicted"/>
<dbReference type="EMBL" id="CP000612">
    <property type="protein sequence ID" value="ABO51183.1"/>
    <property type="molecule type" value="Genomic_DNA"/>
</dbReference>
<dbReference type="Pfam" id="PF02361">
    <property type="entry name" value="CbiQ"/>
    <property type="match status" value="1"/>
</dbReference>
<dbReference type="eggNOG" id="COG0619">
    <property type="taxonomic scope" value="Bacteria"/>
</dbReference>
<dbReference type="Proteomes" id="UP000001556">
    <property type="component" value="Chromosome"/>
</dbReference>
<dbReference type="PANTHER" id="PTHR33514">
    <property type="entry name" value="PROTEIN ABCI12, CHLOROPLASTIC"/>
    <property type="match status" value="1"/>
</dbReference>
<dbReference type="AlphaFoldDB" id="A4J7Y0"/>
<dbReference type="PANTHER" id="PTHR33514:SF13">
    <property type="entry name" value="PROTEIN ABCI12, CHLOROPLASTIC"/>
    <property type="match status" value="1"/>
</dbReference>
<name>A4J7Y0_DESRM</name>
<protein>
    <submittedName>
        <fullName evidence="6">Cobalt transport protein</fullName>
    </submittedName>
</protein>
<feature type="transmembrane region" description="Helical" evidence="5">
    <location>
        <begin position="43"/>
        <end position="62"/>
    </location>
</feature>
<dbReference type="STRING" id="349161.Dred_2677"/>
<sequence>MSYFLCMLILIMLLDHPVFLVGTLCLSATMAQGLRSVEDWNNYMRLGLMMSVIVLFVNPLFVRAGETILWWGPKLPLLGHMFITLEAICYGAAMSLKLLNAFSLFFLFSRMVHPDQILSLFSGTLFRSALVLSLATRLFPTVAQRLKSIQEIQRLRGVQFEQGSRRERLGKYGGLVETLLYSSLEDALETAEAMEARGFNSGPRTRYRRDLWRPRDSICLTGIFIVLAVFLYGIWEGSLLFTFYPALDPLLMDKKGLGIFIALFSGLSVPMLLNWGWNRWPSLRSKI</sequence>
<feature type="transmembrane region" description="Helical" evidence="5">
    <location>
        <begin position="255"/>
        <end position="277"/>
    </location>
</feature>
<keyword evidence="3 5" id="KW-1133">Transmembrane helix</keyword>
<dbReference type="CDD" id="cd16914">
    <property type="entry name" value="EcfT"/>
    <property type="match status" value="1"/>
</dbReference>
<dbReference type="InterPro" id="IPR003339">
    <property type="entry name" value="ABC/ECF_trnsptr_transmembrane"/>
</dbReference>
<feature type="transmembrane region" description="Helical" evidence="5">
    <location>
        <begin position="217"/>
        <end position="235"/>
    </location>
</feature>
<evidence type="ECO:0000256" key="5">
    <source>
        <dbReference type="SAM" id="Phobius"/>
    </source>
</evidence>
<dbReference type="GO" id="GO:0005886">
    <property type="term" value="C:plasma membrane"/>
    <property type="evidence" value="ECO:0007669"/>
    <property type="project" value="TreeGrafter"/>
</dbReference>
<evidence type="ECO:0000256" key="3">
    <source>
        <dbReference type="ARBA" id="ARBA00022989"/>
    </source>
</evidence>
<keyword evidence="7" id="KW-1185">Reference proteome</keyword>
<comment type="subcellular location">
    <subcellularLocation>
        <location evidence="1">Membrane</location>
        <topology evidence="1">Multi-pass membrane protein</topology>
    </subcellularLocation>
</comment>
<dbReference type="KEGG" id="drm:Dred_2677"/>
<gene>
    <name evidence="6" type="ordered locus">Dred_2677</name>
</gene>
<organism evidence="6 7">
    <name type="scientific">Desulforamulus reducens (strain ATCC BAA-1160 / DSM 100696 / MI-1)</name>
    <name type="common">Desulfotomaculum reducens</name>
    <dbReference type="NCBI Taxonomy" id="349161"/>
    <lineage>
        <taxon>Bacteria</taxon>
        <taxon>Bacillati</taxon>
        <taxon>Bacillota</taxon>
        <taxon>Clostridia</taxon>
        <taxon>Eubacteriales</taxon>
        <taxon>Peptococcaceae</taxon>
        <taxon>Desulforamulus</taxon>
    </lineage>
</organism>
<reference evidence="6 7" key="1">
    <citation type="submission" date="2007-03" db="EMBL/GenBank/DDBJ databases">
        <title>Complete sequence of Desulfotomaculum reducens MI-1.</title>
        <authorList>
            <consortium name="US DOE Joint Genome Institute"/>
            <person name="Copeland A."/>
            <person name="Lucas S."/>
            <person name="Lapidus A."/>
            <person name="Barry K."/>
            <person name="Detter J.C."/>
            <person name="Glavina del Rio T."/>
            <person name="Hammon N."/>
            <person name="Israni S."/>
            <person name="Dalin E."/>
            <person name="Tice H."/>
            <person name="Pitluck S."/>
            <person name="Sims D."/>
            <person name="Brettin T."/>
            <person name="Bruce D."/>
            <person name="Han C."/>
            <person name="Tapia R."/>
            <person name="Schmutz J."/>
            <person name="Larimer F."/>
            <person name="Land M."/>
            <person name="Hauser L."/>
            <person name="Kyrpides N."/>
            <person name="Kim E."/>
            <person name="Tebo B.M."/>
            <person name="Richardson P."/>
        </authorList>
    </citation>
    <scope>NUCLEOTIDE SEQUENCE [LARGE SCALE GENOMIC DNA]</scope>
    <source>
        <strain evidence="6 7">MI-1</strain>
    </source>
</reference>
<evidence type="ECO:0000256" key="2">
    <source>
        <dbReference type="ARBA" id="ARBA00022692"/>
    </source>
</evidence>
<dbReference type="HOGENOM" id="CLU_064704_0_0_9"/>
<evidence type="ECO:0000313" key="7">
    <source>
        <dbReference type="Proteomes" id="UP000001556"/>
    </source>
</evidence>
<evidence type="ECO:0000313" key="6">
    <source>
        <dbReference type="EMBL" id="ABO51183.1"/>
    </source>
</evidence>
<keyword evidence="2 5" id="KW-0812">Transmembrane</keyword>
<evidence type="ECO:0000256" key="1">
    <source>
        <dbReference type="ARBA" id="ARBA00004141"/>
    </source>
</evidence>